<dbReference type="GeneID" id="28832988"/>
<dbReference type="PROSITE" id="PS50048">
    <property type="entry name" value="ZN2_CY6_FUNGAL_2"/>
    <property type="match status" value="1"/>
</dbReference>
<evidence type="ECO:0000256" key="4">
    <source>
        <dbReference type="ARBA" id="ARBA00023125"/>
    </source>
</evidence>
<dbReference type="CDD" id="cd00067">
    <property type="entry name" value="GAL4"/>
    <property type="match status" value="1"/>
</dbReference>
<dbReference type="InParanoid" id="A0A132B7I0"/>
<name>A0A132B7I0_MOLSC</name>
<dbReference type="EMBL" id="KQ947438">
    <property type="protein sequence ID" value="KUJ07834.1"/>
    <property type="molecule type" value="Genomic_DNA"/>
</dbReference>
<accession>A0A132B7I0</accession>
<keyword evidence="10" id="KW-1185">Reference proteome</keyword>
<gene>
    <name evidence="9" type="ORF">LY89DRAFT_789497</name>
</gene>
<feature type="domain" description="Zn(2)-C6 fungal-type" evidence="8">
    <location>
        <begin position="26"/>
        <end position="55"/>
    </location>
</feature>
<protein>
    <recommendedName>
        <fullName evidence="8">Zn(2)-C6 fungal-type domain-containing protein</fullName>
    </recommendedName>
</protein>
<dbReference type="AlphaFoldDB" id="A0A132B7I0"/>
<keyword evidence="4" id="KW-0238">DNA-binding</keyword>
<feature type="region of interest" description="Disordered" evidence="7">
    <location>
        <begin position="85"/>
        <end position="146"/>
    </location>
</feature>
<dbReference type="InterPro" id="IPR007219">
    <property type="entry name" value="XnlR_reg_dom"/>
</dbReference>
<dbReference type="PANTHER" id="PTHR31845">
    <property type="entry name" value="FINGER DOMAIN PROTEIN, PUTATIVE-RELATED"/>
    <property type="match status" value="1"/>
</dbReference>
<keyword evidence="6" id="KW-0539">Nucleus</keyword>
<dbReference type="Gene3D" id="4.10.240.10">
    <property type="entry name" value="Zn(2)-C6 fungal-type DNA-binding domain"/>
    <property type="match status" value="1"/>
</dbReference>
<dbReference type="GO" id="GO:0006351">
    <property type="term" value="P:DNA-templated transcription"/>
    <property type="evidence" value="ECO:0007669"/>
    <property type="project" value="InterPro"/>
</dbReference>
<keyword evidence="2" id="KW-0479">Metal-binding</keyword>
<dbReference type="GO" id="GO:0000981">
    <property type="term" value="F:DNA-binding transcription factor activity, RNA polymerase II-specific"/>
    <property type="evidence" value="ECO:0007669"/>
    <property type="project" value="InterPro"/>
</dbReference>
<feature type="compositionally biased region" description="Low complexity" evidence="7">
    <location>
        <begin position="1"/>
        <end position="20"/>
    </location>
</feature>
<dbReference type="KEGG" id="psco:LY89DRAFT_789497"/>
<dbReference type="SUPFAM" id="SSF57701">
    <property type="entry name" value="Zn2/Cys6 DNA-binding domain"/>
    <property type="match status" value="1"/>
</dbReference>
<evidence type="ECO:0000313" key="10">
    <source>
        <dbReference type="Proteomes" id="UP000070700"/>
    </source>
</evidence>
<dbReference type="Pfam" id="PF00172">
    <property type="entry name" value="Zn_clus"/>
    <property type="match status" value="1"/>
</dbReference>
<feature type="compositionally biased region" description="Polar residues" evidence="7">
    <location>
        <begin position="121"/>
        <end position="142"/>
    </location>
</feature>
<sequence>MSSESAQQPPRSSSPGPRASRTNRVVCTACRQSKVRCVGTENEDCARCMRLGLDCHRDTNFKRVSKSRKIAELEKQVQLLTSAFTGSSNQSPQSPQVSVHQQSHVPPSFASQPTPPAMLTRTPSQDVSGRTVSRTPQYQNPGLQGPSVMSIFHIDESPRPRPGAALSRSIQSAYLTGQTIDELFEIFFEHYHPALPFLNPAKSPDDYYDSGTILFWVIISIASRRYTNDMLLFPVLCEWIPKLIWESISSPPYTIPMVQAIILACTWPFPMPSMWNDTIVTLSSIAVSTAMQLGLHRPLNATDFLRKKATADENDSQTRAFTWAAANIVSQSIEATYGVLPTTPFDRTIEASCKPGNMYSLPNILRFKLAIFRYCNRISNLVCRDLTDNGDPFSPGTPQTNPTLSWVTELLEFETRMQSWKQKYRDQLSFHDEIYAAAAAVYTTSMYFFDSTSSAARKHNILKAYRTSTSYIQLLTSFDQTSNYLLHAPSYPLKIFVLACCVLLKVLRSSYAADVDFEEGKRLCNLAIIAANKSSVAPQDSAGKVAKMVSQVWHSGDLRPLGEMPVLMVKSRLGASILYDFIWTWRQEFGGQQGAYPREGDGMEPETEDILLPTDGVFDDASMVDLDFLNDPDWMESITNSIG</sequence>
<dbReference type="PROSITE" id="PS00463">
    <property type="entry name" value="ZN2_CY6_FUNGAL_1"/>
    <property type="match status" value="1"/>
</dbReference>
<organism evidence="9 10">
    <name type="scientific">Mollisia scopiformis</name>
    <name type="common">Conifer needle endophyte fungus</name>
    <name type="synonym">Phialocephala scopiformis</name>
    <dbReference type="NCBI Taxonomy" id="149040"/>
    <lineage>
        <taxon>Eukaryota</taxon>
        <taxon>Fungi</taxon>
        <taxon>Dikarya</taxon>
        <taxon>Ascomycota</taxon>
        <taxon>Pezizomycotina</taxon>
        <taxon>Leotiomycetes</taxon>
        <taxon>Helotiales</taxon>
        <taxon>Mollisiaceae</taxon>
        <taxon>Mollisia</taxon>
    </lineage>
</organism>
<dbReference type="GO" id="GO:0005634">
    <property type="term" value="C:nucleus"/>
    <property type="evidence" value="ECO:0007669"/>
    <property type="project" value="UniProtKB-SubCell"/>
</dbReference>
<feature type="compositionally biased region" description="Low complexity" evidence="7">
    <location>
        <begin position="87"/>
        <end position="108"/>
    </location>
</feature>
<dbReference type="CDD" id="cd12148">
    <property type="entry name" value="fungal_TF_MHR"/>
    <property type="match status" value="1"/>
</dbReference>
<dbReference type="RefSeq" id="XP_018062189.1">
    <property type="nucleotide sequence ID" value="XM_018223262.1"/>
</dbReference>
<dbReference type="FunCoup" id="A0A132B7I0">
    <property type="interactions" value="474"/>
</dbReference>
<comment type="subcellular location">
    <subcellularLocation>
        <location evidence="1">Nucleus</location>
    </subcellularLocation>
</comment>
<evidence type="ECO:0000313" key="9">
    <source>
        <dbReference type="EMBL" id="KUJ07834.1"/>
    </source>
</evidence>
<evidence type="ECO:0000256" key="5">
    <source>
        <dbReference type="ARBA" id="ARBA00023163"/>
    </source>
</evidence>
<keyword evidence="3" id="KW-0805">Transcription regulation</keyword>
<dbReference type="PANTHER" id="PTHR31845:SF21">
    <property type="entry name" value="REGULATORY PROTEIN LEU3"/>
    <property type="match status" value="1"/>
</dbReference>
<evidence type="ECO:0000259" key="8">
    <source>
        <dbReference type="PROSITE" id="PS50048"/>
    </source>
</evidence>
<dbReference type="OrthoDB" id="3163292at2759"/>
<dbReference type="InterPro" id="IPR036864">
    <property type="entry name" value="Zn2-C6_fun-type_DNA-bd_sf"/>
</dbReference>
<dbReference type="GO" id="GO:0008270">
    <property type="term" value="F:zinc ion binding"/>
    <property type="evidence" value="ECO:0007669"/>
    <property type="project" value="InterPro"/>
</dbReference>
<dbReference type="InterPro" id="IPR051089">
    <property type="entry name" value="prtT"/>
</dbReference>
<dbReference type="GO" id="GO:0000976">
    <property type="term" value="F:transcription cis-regulatory region binding"/>
    <property type="evidence" value="ECO:0007669"/>
    <property type="project" value="TreeGrafter"/>
</dbReference>
<evidence type="ECO:0000256" key="7">
    <source>
        <dbReference type="SAM" id="MobiDB-lite"/>
    </source>
</evidence>
<evidence type="ECO:0000256" key="2">
    <source>
        <dbReference type="ARBA" id="ARBA00022723"/>
    </source>
</evidence>
<dbReference type="InterPro" id="IPR001138">
    <property type="entry name" value="Zn2Cys6_DnaBD"/>
</dbReference>
<proteinExistence type="predicted"/>
<dbReference type="Proteomes" id="UP000070700">
    <property type="component" value="Unassembled WGS sequence"/>
</dbReference>
<dbReference type="SMART" id="SM00066">
    <property type="entry name" value="GAL4"/>
    <property type="match status" value="1"/>
</dbReference>
<evidence type="ECO:0000256" key="3">
    <source>
        <dbReference type="ARBA" id="ARBA00023015"/>
    </source>
</evidence>
<dbReference type="Pfam" id="PF04082">
    <property type="entry name" value="Fungal_trans"/>
    <property type="match status" value="1"/>
</dbReference>
<feature type="region of interest" description="Disordered" evidence="7">
    <location>
        <begin position="1"/>
        <end position="23"/>
    </location>
</feature>
<evidence type="ECO:0000256" key="6">
    <source>
        <dbReference type="ARBA" id="ARBA00023242"/>
    </source>
</evidence>
<keyword evidence="5" id="KW-0804">Transcription</keyword>
<evidence type="ECO:0000256" key="1">
    <source>
        <dbReference type="ARBA" id="ARBA00004123"/>
    </source>
</evidence>
<reference evidence="9 10" key="1">
    <citation type="submission" date="2015-10" db="EMBL/GenBank/DDBJ databases">
        <title>Full genome of DAOMC 229536 Phialocephala scopiformis, a fungal endophyte of spruce producing the potent anti-insectan compound rugulosin.</title>
        <authorList>
            <consortium name="DOE Joint Genome Institute"/>
            <person name="Walker A.K."/>
            <person name="Frasz S.L."/>
            <person name="Seifert K.A."/>
            <person name="Miller J.D."/>
            <person name="Mondo S.J."/>
            <person name="Labutti K."/>
            <person name="Lipzen A."/>
            <person name="Dockter R."/>
            <person name="Kennedy M."/>
            <person name="Grigoriev I.V."/>
            <person name="Spatafora J.W."/>
        </authorList>
    </citation>
    <scope>NUCLEOTIDE SEQUENCE [LARGE SCALE GENOMIC DNA]</scope>
    <source>
        <strain evidence="9 10">CBS 120377</strain>
    </source>
</reference>